<evidence type="ECO:0000313" key="2">
    <source>
        <dbReference type="EMBL" id="AUX41613.1"/>
    </source>
</evidence>
<sequence>MRLTSRRTSGEHAVLFWDGERWSTRDLGSRNGTTLDGRRIATTERVAVALSGELCFGDDAERWTLEDAGPPTASARAAATGEVRTAEHGLLVLPDAADPRATLFEDRDGRWLVELDGDVRSAVDHEQVEADGPWVLRIPPPAQGGAVPTTHAADAVKLMDDTVLRFEVSRDEEHVALSIVHGGQLTSLSGRTHHELLLALARARLRDKQSGAPPAEQGWVYVDDLLDMLKLDLKHLNVKLFRARQQLAQAGLIEVGALVERRQMTRQIRLGTASVEIIRH</sequence>
<gene>
    <name evidence="2" type="ORF">SOCE26_030340</name>
</gene>
<reference evidence="2 3" key="1">
    <citation type="submission" date="2015-09" db="EMBL/GenBank/DDBJ databases">
        <title>Sorangium comparison.</title>
        <authorList>
            <person name="Zaburannyi N."/>
            <person name="Bunk B."/>
            <person name="Overmann J."/>
            <person name="Mueller R."/>
        </authorList>
    </citation>
    <scope>NUCLEOTIDE SEQUENCE [LARGE SCALE GENOMIC DNA]</scope>
    <source>
        <strain evidence="2 3">So ce26</strain>
    </source>
</reference>
<dbReference type="AlphaFoldDB" id="A0A2L0EQM9"/>
<dbReference type="InterPro" id="IPR008984">
    <property type="entry name" value="SMAD_FHA_dom_sf"/>
</dbReference>
<evidence type="ECO:0000313" key="3">
    <source>
        <dbReference type="Proteomes" id="UP000238348"/>
    </source>
</evidence>
<dbReference type="SUPFAM" id="SSF49879">
    <property type="entry name" value="SMAD/FHA domain"/>
    <property type="match status" value="1"/>
</dbReference>
<dbReference type="Proteomes" id="UP000238348">
    <property type="component" value="Chromosome"/>
</dbReference>
<evidence type="ECO:0000259" key="1">
    <source>
        <dbReference type="PROSITE" id="PS50006"/>
    </source>
</evidence>
<proteinExistence type="predicted"/>
<dbReference type="EMBL" id="CP012673">
    <property type="protein sequence ID" value="AUX41613.1"/>
    <property type="molecule type" value="Genomic_DNA"/>
</dbReference>
<accession>A0A2L0EQM9</accession>
<feature type="domain" description="FHA" evidence="1">
    <location>
        <begin position="1"/>
        <end position="40"/>
    </location>
</feature>
<organism evidence="2 3">
    <name type="scientific">Sorangium cellulosum</name>
    <name type="common">Polyangium cellulosum</name>
    <dbReference type="NCBI Taxonomy" id="56"/>
    <lineage>
        <taxon>Bacteria</taxon>
        <taxon>Pseudomonadati</taxon>
        <taxon>Myxococcota</taxon>
        <taxon>Polyangia</taxon>
        <taxon>Polyangiales</taxon>
        <taxon>Polyangiaceae</taxon>
        <taxon>Sorangium</taxon>
    </lineage>
</organism>
<dbReference type="Pfam" id="PF00498">
    <property type="entry name" value="FHA"/>
    <property type="match status" value="1"/>
</dbReference>
<name>A0A2L0EQM9_SORCE</name>
<dbReference type="PROSITE" id="PS50006">
    <property type="entry name" value="FHA_DOMAIN"/>
    <property type="match status" value="1"/>
</dbReference>
<dbReference type="InterPro" id="IPR000253">
    <property type="entry name" value="FHA_dom"/>
</dbReference>
<dbReference type="Gene3D" id="2.60.200.20">
    <property type="match status" value="1"/>
</dbReference>
<protein>
    <recommendedName>
        <fullName evidence="1">FHA domain-containing protein</fullName>
    </recommendedName>
</protein>